<dbReference type="SMART" id="SM00382">
    <property type="entry name" value="AAA"/>
    <property type="match status" value="1"/>
</dbReference>
<dbReference type="InterPro" id="IPR041664">
    <property type="entry name" value="AAA_16"/>
</dbReference>
<dbReference type="GO" id="GO:0005524">
    <property type="term" value="F:ATP binding"/>
    <property type="evidence" value="ECO:0007669"/>
    <property type="project" value="UniProtKB-KW"/>
</dbReference>
<dbReference type="Pfam" id="PF00211">
    <property type="entry name" value="Guanylate_cyc"/>
    <property type="match status" value="1"/>
</dbReference>
<evidence type="ECO:0000256" key="2">
    <source>
        <dbReference type="ARBA" id="ARBA00022840"/>
    </source>
</evidence>
<dbReference type="GO" id="GO:0035556">
    <property type="term" value="P:intracellular signal transduction"/>
    <property type="evidence" value="ECO:0007669"/>
    <property type="project" value="InterPro"/>
</dbReference>
<evidence type="ECO:0000256" key="1">
    <source>
        <dbReference type="ARBA" id="ARBA00022741"/>
    </source>
</evidence>
<protein>
    <submittedName>
        <fullName evidence="4">Cyclase</fullName>
    </submittedName>
</protein>
<dbReference type="GO" id="GO:0005737">
    <property type="term" value="C:cytoplasm"/>
    <property type="evidence" value="ECO:0007669"/>
    <property type="project" value="TreeGrafter"/>
</dbReference>
<sequence>MTARTVCRTCGTELLENARFCHGCGAPVRDRDSRAEYKQVTLLFADVVHSMDIAATVGAERLREVMTSLVDRATAMVRRFGGTVDKFTGDGIMAVFGAPVALEDHAVRACLAALGIQEETARLAAEVNDRDHVELALRIGLNSGQVIAGEVGSTSLRYTTIGEQVGFAQRMESVAPPGGVMLSVSTARLVSGAAALGEPEMVHIKGVDDPVIAYRLRGMGDRHRATERAESILVGRRWELSAVAGLLERAVGGRGAVVEVVGEPGIGKSRLVREVVARAGARGAEVFSTFCESHTSQIPFHAVARLLRAAIGVDGLDTEAARARLRDRIPDADPEDALLLDDLLGVADPGAAVPAIDPDARRRRLAALVNAASLSRHTSTVYVVEDAHWIDEVSESMLTDFFAEIPQTPSLVLVTYRPEYHGALSRVTGADVITLAPLSDSETAALAAHLLGSDPSVDALARKVTERAAGNPFFAEELVRELSERGVLRGEPGAYQSAAEVGEVSVPATLQATIAARIDRLDPKAKRTLSAAAVIGSRFGLDLLTALGVEPVVDELVAAQVIDQVSLARRPAYVFHHPLIHSVAYEAQLRSDRSDLHRRVAAAIEAREPESCEENAALIAEHLEASGDLHAAYGWHMRAATWATNRDISAARLSWQRAAEIADALPADHPDREAMRIAPRTMLCGTGWRVHAGIVGDHFDELRELCSAAGDKASLGIATAGLVVGCAHQDRVREASQLGSEAWALAESIGDATLTVGLSFPVIFGKIESAEWCDVLRWSQTVIDLADGDPLKGNFLVGCPLALAFASRGMARYFLGWPEWLADLRHGVAMARRADPASYAGVVGYAYLLGIPFGVLRPDDGALHEIEHALRIAERSSDDVVVGFIRATLGVALVHRNAIAERDRGQRLLAAVGEVFLSRGHNLSDLPIVEVYSAREMALRGDPDAVIPVIRASADHLFRQGDLLLWGIPATAVLVETLLDRGADGDAAEAEAAIGRLAAAPADEGLMMRDIWSLRLRALLARARGDEAAYTQFRDDYRDMAKTLGYEGHIAWAEAMP</sequence>
<dbReference type="Gene3D" id="3.30.70.1230">
    <property type="entry name" value="Nucleotide cyclase"/>
    <property type="match status" value="1"/>
</dbReference>
<comment type="caution">
    <text evidence="4">The sequence shown here is derived from an EMBL/GenBank/DDBJ whole genome shotgun (WGS) entry which is preliminary data.</text>
</comment>
<dbReference type="OrthoDB" id="5476461at2"/>
<dbReference type="Pfam" id="PF13191">
    <property type="entry name" value="AAA_16"/>
    <property type="match status" value="1"/>
</dbReference>
<proteinExistence type="predicted"/>
<dbReference type="InterPro" id="IPR027417">
    <property type="entry name" value="P-loop_NTPase"/>
</dbReference>
<keyword evidence="2" id="KW-0067">ATP-binding</keyword>
<dbReference type="InterPro" id="IPR029787">
    <property type="entry name" value="Nucleotide_cyclase"/>
</dbReference>
<evidence type="ECO:0000259" key="3">
    <source>
        <dbReference type="PROSITE" id="PS50125"/>
    </source>
</evidence>
<keyword evidence="1" id="KW-0547">Nucleotide-binding</keyword>
<name>A0A1A2YNQ4_9MYCO</name>
<dbReference type="GO" id="GO:0009190">
    <property type="term" value="P:cyclic nucleotide biosynthetic process"/>
    <property type="evidence" value="ECO:0007669"/>
    <property type="project" value="InterPro"/>
</dbReference>
<dbReference type="InterPro" id="IPR003593">
    <property type="entry name" value="AAA+_ATPase"/>
</dbReference>
<dbReference type="CDD" id="cd07302">
    <property type="entry name" value="CHD"/>
    <property type="match status" value="1"/>
</dbReference>
<gene>
    <name evidence="4" type="ORF">A5708_00805</name>
</gene>
<dbReference type="RefSeq" id="WP_065030031.1">
    <property type="nucleotide sequence ID" value="NZ_LZKI01000132.1"/>
</dbReference>
<organism evidence="4 5">
    <name type="scientific">Mycobacterium colombiense</name>
    <dbReference type="NCBI Taxonomy" id="339268"/>
    <lineage>
        <taxon>Bacteria</taxon>
        <taxon>Bacillati</taxon>
        <taxon>Actinomycetota</taxon>
        <taxon>Actinomycetes</taxon>
        <taxon>Mycobacteriales</taxon>
        <taxon>Mycobacteriaceae</taxon>
        <taxon>Mycobacterium</taxon>
        <taxon>Mycobacterium avium complex (MAC)</taxon>
    </lineage>
</organism>
<dbReference type="Gene3D" id="3.40.50.300">
    <property type="entry name" value="P-loop containing nucleotide triphosphate hydrolases"/>
    <property type="match status" value="1"/>
</dbReference>
<dbReference type="InterPro" id="IPR001054">
    <property type="entry name" value="A/G_cyclase"/>
</dbReference>
<dbReference type="SUPFAM" id="SSF55073">
    <property type="entry name" value="Nucleotide cyclase"/>
    <property type="match status" value="1"/>
</dbReference>
<dbReference type="InterPro" id="IPR026870">
    <property type="entry name" value="Zinc_ribbon_dom"/>
</dbReference>
<dbReference type="Proteomes" id="UP000091846">
    <property type="component" value="Unassembled WGS sequence"/>
</dbReference>
<dbReference type="PANTHER" id="PTHR16305">
    <property type="entry name" value="TESTICULAR SOLUBLE ADENYLYL CYCLASE"/>
    <property type="match status" value="1"/>
</dbReference>
<feature type="domain" description="Guanylate cyclase" evidence="3">
    <location>
        <begin position="41"/>
        <end position="172"/>
    </location>
</feature>
<dbReference type="SUPFAM" id="SSF52540">
    <property type="entry name" value="P-loop containing nucleoside triphosphate hydrolases"/>
    <property type="match status" value="1"/>
</dbReference>
<dbReference type="PANTHER" id="PTHR16305:SF28">
    <property type="entry name" value="GUANYLATE CYCLASE DOMAIN-CONTAINING PROTEIN"/>
    <property type="match status" value="1"/>
</dbReference>
<evidence type="ECO:0000313" key="4">
    <source>
        <dbReference type="EMBL" id="OBI38581.1"/>
    </source>
</evidence>
<dbReference type="AlphaFoldDB" id="A0A1A2YNQ4"/>
<dbReference type="SMART" id="SM00044">
    <property type="entry name" value="CYCc"/>
    <property type="match status" value="1"/>
</dbReference>
<evidence type="ECO:0000313" key="5">
    <source>
        <dbReference type="Proteomes" id="UP000091846"/>
    </source>
</evidence>
<dbReference type="Pfam" id="PF13240">
    <property type="entry name" value="Zn_Ribbon_1"/>
    <property type="match status" value="1"/>
</dbReference>
<dbReference type="GO" id="GO:0004016">
    <property type="term" value="F:adenylate cyclase activity"/>
    <property type="evidence" value="ECO:0007669"/>
    <property type="project" value="TreeGrafter"/>
</dbReference>
<reference evidence="4 5" key="1">
    <citation type="submission" date="2016-06" db="EMBL/GenBank/DDBJ databases">
        <authorList>
            <person name="Kjaerup R.B."/>
            <person name="Dalgaard T.S."/>
            <person name="Juul-Madsen H.R."/>
        </authorList>
    </citation>
    <scope>NUCLEOTIDE SEQUENCE [LARGE SCALE GENOMIC DNA]</scope>
    <source>
        <strain evidence="4 5">E1334</strain>
    </source>
</reference>
<dbReference type="PROSITE" id="PS50125">
    <property type="entry name" value="GUANYLATE_CYCLASE_2"/>
    <property type="match status" value="1"/>
</dbReference>
<accession>A0A1A2YNQ4</accession>
<dbReference type="EMBL" id="LZKI01000132">
    <property type="protein sequence ID" value="OBI38581.1"/>
    <property type="molecule type" value="Genomic_DNA"/>
</dbReference>